<proteinExistence type="predicted"/>
<dbReference type="Proteomes" id="UP001054889">
    <property type="component" value="Unassembled WGS sequence"/>
</dbReference>
<dbReference type="EMBL" id="BQKI01000005">
    <property type="protein sequence ID" value="GJM94336.1"/>
    <property type="molecule type" value="Genomic_DNA"/>
</dbReference>
<evidence type="ECO:0000313" key="2">
    <source>
        <dbReference type="Proteomes" id="UP001054889"/>
    </source>
</evidence>
<accession>A0AAV5C8A4</accession>
<evidence type="ECO:0000313" key="1">
    <source>
        <dbReference type="EMBL" id="GJM94336.1"/>
    </source>
</evidence>
<keyword evidence="2" id="KW-1185">Reference proteome</keyword>
<reference evidence="1" key="1">
    <citation type="journal article" date="2018" name="DNA Res.">
        <title>Multiple hybrid de novo genome assembly of finger millet, an orphan allotetraploid crop.</title>
        <authorList>
            <person name="Hatakeyama M."/>
            <person name="Aluri S."/>
            <person name="Balachadran M.T."/>
            <person name="Sivarajan S.R."/>
            <person name="Patrignani A."/>
            <person name="Gruter S."/>
            <person name="Poveda L."/>
            <person name="Shimizu-Inatsugi R."/>
            <person name="Baeten J."/>
            <person name="Francoijs K.J."/>
            <person name="Nataraja K.N."/>
            <person name="Reddy Y.A.N."/>
            <person name="Phadnis S."/>
            <person name="Ravikumar R.L."/>
            <person name="Schlapbach R."/>
            <person name="Sreeman S.M."/>
            <person name="Shimizu K.K."/>
        </authorList>
    </citation>
    <scope>NUCLEOTIDE SEQUENCE</scope>
</reference>
<comment type="caution">
    <text evidence="1">The sequence shown here is derived from an EMBL/GenBank/DDBJ whole genome shotgun (WGS) entry which is preliminary data.</text>
</comment>
<protein>
    <submittedName>
        <fullName evidence="1">Uncharacterized protein</fullName>
    </submittedName>
</protein>
<name>A0AAV5C8A4_ELECO</name>
<reference evidence="1" key="2">
    <citation type="submission" date="2021-12" db="EMBL/GenBank/DDBJ databases">
        <title>Resequencing data analysis of finger millet.</title>
        <authorList>
            <person name="Hatakeyama M."/>
            <person name="Aluri S."/>
            <person name="Balachadran M.T."/>
            <person name="Sivarajan S.R."/>
            <person name="Poveda L."/>
            <person name="Shimizu-Inatsugi R."/>
            <person name="Schlapbach R."/>
            <person name="Sreeman S.M."/>
            <person name="Shimizu K.K."/>
        </authorList>
    </citation>
    <scope>NUCLEOTIDE SEQUENCE</scope>
</reference>
<sequence>MDSPPEYCEINSNITLDYINQILMEEGIDEKVSTCHQHDALQAMEKPFYDILGHAYPPSSRDILKNSDTQPESPITLAMIIKTRHAAVALGFEEANKLVHASIKKLVTDLECNDPFASKQMTTITIGQKNKQLRRDIAHFLKEMMKTKRNHTDVHTNVRNKGRDKKQEAVDLRALLIQCAQAIASNNLPSICN</sequence>
<gene>
    <name evidence="1" type="primary">ga10974</name>
    <name evidence="1" type="ORF">PR202_ga10974</name>
</gene>
<dbReference type="AlphaFoldDB" id="A0AAV5C8A4"/>
<organism evidence="1 2">
    <name type="scientific">Eleusine coracana subsp. coracana</name>
    <dbReference type="NCBI Taxonomy" id="191504"/>
    <lineage>
        <taxon>Eukaryota</taxon>
        <taxon>Viridiplantae</taxon>
        <taxon>Streptophyta</taxon>
        <taxon>Embryophyta</taxon>
        <taxon>Tracheophyta</taxon>
        <taxon>Spermatophyta</taxon>
        <taxon>Magnoliopsida</taxon>
        <taxon>Liliopsida</taxon>
        <taxon>Poales</taxon>
        <taxon>Poaceae</taxon>
        <taxon>PACMAD clade</taxon>
        <taxon>Chloridoideae</taxon>
        <taxon>Cynodonteae</taxon>
        <taxon>Eleusininae</taxon>
        <taxon>Eleusine</taxon>
    </lineage>
</organism>